<keyword evidence="5" id="KW-0175">Coiled coil</keyword>
<keyword evidence="3" id="KW-0408">Iron</keyword>
<evidence type="ECO:0000256" key="5">
    <source>
        <dbReference type="SAM" id="Coils"/>
    </source>
</evidence>
<evidence type="ECO:0000259" key="6">
    <source>
        <dbReference type="PROSITE" id="PS51656"/>
    </source>
</evidence>
<evidence type="ECO:0000256" key="3">
    <source>
        <dbReference type="ARBA" id="ARBA00023004"/>
    </source>
</evidence>
<dbReference type="AlphaFoldDB" id="F6BD36"/>
<feature type="domain" description="4Fe-4S" evidence="6">
    <location>
        <begin position="1"/>
        <end position="58"/>
    </location>
</feature>
<feature type="coiled-coil region" evidence="5">
    <location>
        <begin position="46"/>
        <end position="73"/>
    </location>
</feature>
<dbReference type="GeneID" id="10643694"/>
<dbReference type="GO" id="GO:0051539">
    <property type="term" value="F:4 iron, 4 sulfur cluster binding"/>
    <property type="evidence" value="ECO:0007669"/>
    <property type="project" value="UniProtKB-KW"/>
</dbReference>
<accession>F6BD36</accession>
<reference evidence="7 8" key="1">
    <citation type="submission" date="2011-05" db="EMBL/GenBank/DDBJ databases">
        <title>Complete sequence of Methanotorris igneus Kol 5.</title>
        <authorList>
            <consortium name="US DOE Joint Genome Institute"/>
            <person name="Lucas S."/>
            <person name="Han J."/>
            <person name="Lapidus A."/>
            <person name="Cheng J.-F."/>
            <person name="Goodwin L."/>
            <person name="Pitluck S."/>
            <person name="Peters L."/>
            <person name="Mikhailova N."/>
            <person name="Chertkov O."/>
            <person name="Han C."/>
            <person name="Tapia R."/>
            <person name="Land M."/>
            <person name="Hauser L."/>
            <person name="Kyrpides N."/>
            <person name="Ivanova N."/>
            <person name="Pagani I."/>
            <person name="Sieprawska-Lupa M."/>
            <person name="Whitman W."/>
            <person name="Woyke T."/>
        </authorList>
    </citation>
    <scope>NUCLEOTIDE SEQUENCE [LARGE SCALE GENOMIC DNA]</scope>
    <source>
        <strain evidence="8">DSM 5666 / JCM 11834 / Kol 5</strain>
    </source>
</reference>
<dbReference type="OrthoDB" id="9014at2157"/>
<gene>
    <name evidence="7" type="ordered locus">Metig_0853</name>
</gene>
<keyword evidence="4" id="KW-0411">Iron-sulfur</keyword>
<evidence type="ECO:0000256" key="4">
    <source>
        <dbReference type="ARBA" id="ARBA00023014"/>
    </source>
</evidence>
<evidence type="ECO:0000313" key="7">
    <source>
        <dbReference type="EMBL" id="AEF96397.1"/>
    </source>
</evidence>
<dbReference type="GO" id="GO:0046872">
    <property type="term" value="F:metal ion binding"/>
    <property type="evidence" value="ECO:0007669"/>
    <property type="project" value="UniProtKB-KW"/>
</dbReference>
<evidence type="ECO:0000256" key="2">
    <source>
        <dbReference type="ARBA" id="ARBA00022723"/>
    </source>
</evidence>
<dbReference type="RefSeq" id="WP_013798999.1">
    <property type="nucleotide sequence ID" value="NC_015562.1"/>
</dbReference>
<dbReference type="InterPro" id="IPR007202">
    <property type="entry name" value="4Fe-4S_dom"/>
</dbReference>
<dbReference type="STRING" id="880724.Metig_0853"/>
<dbReference type="Proteomes" id="UP000009227">
    <property type="component" value="Chromosome"/>
</dbReference>
<sequence>MEERINAILNLLPKYNCKACGYKRCDLFAEALFKGEDVEKCPFLFREDFKENLDKIKELLRDVKTKLEKEEKEIIGLIDGYKADFILAPLPNEHSCRETLLILDKKEIEVGDIIRYRPLGCPITHFAKVIDKNYGLYVVHLIGPCHRIDDKEFNYKDVGIAMVVAFEGIVKEEKIPEVGKTVKFLPEHCMMQKVHSGVVVEVEGKRVYIEGIDLKVF</sequence>
<dbReference type="Gene3D" id="1.10.15.40">
    <property type="entry name" value="Electron transport complex subunit B, putative Fe-S cluster"/>
    <property type="match status" value="1"/>
</dbReference>
<dbReference type="HOGENOM" id="CLU_087825_0_0_2"/>
<keyword evidence="8" id="KW-1185">Reference proteome</keyword>
<proteinExistence type="predicted"/>
<dbReference type="KEGG" id="mig:Metig_0853"/>
<dbReference type="PROSITE" id="PS51656">
    <property type="entry name" value="4FE4S"/>
    <property type="match status" value="1"/>
</dbReference>
<dbReference type="InterPro" id="IPR051069">
    <property type="entry name" value="ACDS_complex_subunit"/>
</dbReference>
<evidence type="ECO:0000313" key="8">
    <source>
        <dbReference type="Proteomes" id="UP000009227"/>
    </source>
</evidence>
<protein>
    <submittedName>
        <fullName evidence="7">Fe-S cluster domain protein</fullName>
    </submittedName>
</protein>
<organism evidence="8">
    <name type="scientific">Methanotorris igneus (strain DSM 5666 / JCM 11834 / Kol 5)</name>
    <dbReference type="NCBI Taxonomy" id="880724"/>
    <lineage>
        <taxon>Archaea</taxon>
        <taxon>Methanobacteriati</taxon>
        <taxon>Methanobacteriota</taxon>
        <taxon>Methanomada group</taxon>
        <taxon>Methanococci</taxon>
        <taxon>Methanococcales</taxon>
        <taxon>Methanocaldococcaceae</taxon>
        <taxon>Methanotorris</taxon>
    </lineage>
</organism>
<evidence type="ECO:0000256" key="1">
    <source>
        <dbReference type="ARBA" id="ARBA00022485"/>
    </source>
</evidence>
<dbReference type="PANTHER" id="PTHR36214:SF3">
    <property type="entry name" value="ACETYL-COA DECARBONYLASE_SYNTHASE COMPLEX SUBUNIT GAMMA"/>
    <property type="match status" value="1"/>
</dbReference>
<dbReference type="Pfam" id="PF04060">
    <property type="entry name" value="FeS"/>
    <property type="match status" value="1"/>
</dbReference>
<dbReference type="EMBL" id="CP002737">
    <property type="protein sequence ID" value="AEF96397.1"/>
    <property type="molecule type" value="Genomic_DNA"/>
</dbReference>
<dbReference type="PANTHER" id="PTHR36214">
    <property type="match status" value="1"/>
</dbReference>
<keyword evidence="2" id="KW-0479">Metal-binding</keyword>
<name>F6BD36_METIK</name>
<keyword evidence="1" id="KW-0004">4Fe-4S</keyword>